<dbReference type="EMBL" id="DACTUL010000035">
    <property type="protein sequence ID" value="HAT6345851.1"/>
    <property type="molecule type" value="Genomic_DNA"/>
</dbReference>
<reference evidence="1" key="1">
    <citation type="journal article" date="2018" name="Genome Biol.">
        <title>SKESA: strategic k-mer extension for scrupulous assemblies.</title>
        <authorList>
            <person name="Souvorov A."/>
            <person name="Agarwala R."/>
            <person name="Lipman D.J."/>
        </authorList>
    </citation>
    <scope>NUCLEOTIDE SEQUENCE</scope>
    <source>
        <strain evidence="1">OLC2673_Aeromonas</strain>
    </source>
</reference>
<evidence type="ECO:0000313" key="2">
    <source>
        <dbReference type="Proteomes" id="UP000859505"/>
    </source>
</evidence>
<evidence type="ECO:0000313" key="1">
    <source>
        <dbReference type="EMBL" id="HAT6345851.1"/>
    </source>
</evidence>
<sequence>MLGKFMDGHPLTSGDVQMEKMLTEIGSYSLFHEYLNVVGAASPALTRIKSRWEYKQSDRLVAQIRVDQQGNARFFIDARAISVN</sequence>
<dbReference type="AlphaFoldDB" id="A0A4P7IXN4"/>
<accession>A0A4P7IXN4</accession>
<reference evidence="1" key="2">
    <citation type="submission" date="2020-01" db="EMBL/GenBank/DDBJ databases">
        <authorList>
            <consortium name="NCBI Pathogen Detection Project"/>
        </authorList>
    </citation>
    <scope>NUCLEOTIDE SEQUENCE</scope>
    <source>
        <strain evidence="1">OLC2673_Aeromonas</strain>
    </source>
</reference>
<proteinExistence type="predicted"/>
<organism evidence="1 2">
    <name type="scientific">Aeromonas hydrophila</name>
    <dbReference type="NCBI Taxonomy" id="644"/>
    <lineage>
        <taxon>Bacteria</taxon>
        <taxon>Pseudomonadati</taxon>
        <taxon>Pseudomonadota</taxon>
        <taxon>Gammaproteobacteria</taxon>
        <taxon>Aeromonadales</taxon>
        <taxon>Aeromonadaceae</taxon>
        <taxon>Aeromonas</taxon>
    </lineage>
</organism>
<gene>
    <name evidence="1" type="ORF">JAJ28_003639</name>
</gene>
<protein>
    <submittedName>
        <fullName evidence="1">Uncharacterized protein</fullName>
    </submittedName>
</protein>
<comment type="caution">
    <text evidence="1">The sequence shown here is derived from an EMBL/GenBank/DDBJ whole genome shotgun (WGS) entry which is preliminary data.</text>
</comment>
<name>A0A4P7IXN4_AERHY</name>
<dbReference type="Proteomes" id="UP000859505">
    <property type="component" value="Unassembled WGS sequence"/>
</dbReference>
<dbReference type="OMA" id="ARIKTRW"/>